<reference evidence="2" key="1">
    <citation type="journal article" date="2010" name="Genome Res.">
        <title>Population genomic sequencing of Coccidioides fungi reveals recent hybridization and transposon control.</title>
        <authorList>
            <person name="Neafsey D.E."/>
            <person name="Barker B.M."/>
            <person name="Sharpton T.J."/>
            <person name="Stajich J.E."/>
            <person name="Park D.J."/>
            <person name="Whiston E."/>
            <person name="Hung C.-Y."/>
            <person name="McMahan C."/>
            <person name="White J."/>
            <person name="Sykes S."/>
            <person name="Heiman D."/>
            <person name="Young S."/>
            <person name="Zeng Q."/>
            <person name="Abouelleil A."/>
            <person name="Aftuck L."/>
            <person name="Bessette D."/>
            <person name="Brown A."/>
            <person name="FitzGerald M."/>
            <person name="Lui A."/>
            <person name="Macdonald J.P."/>
            <person name="Priest M."/>
            <person name="Orbach M.J."/>
            <person name="Galgiani J.N."/>
            <person name="Kirkland T.N."/>
            <person name="Cole G.T."/>
            <person name="Birren B.W."/>
            <person name="Henn M.R."/>
            <person name="Taylor J.W."/>
            <person name="Rounsley S.D."/>
        </authorList>
    </citation>
    <scope>NUCLEOTIDE SEQUENCE [LARGE SCALE GENOMIC DNA]</scope>
    <source>
        <strain evidence="2">RMSCC 2394</strain>
    </source>
</reference>
<dbReference type="AlphaFoldDB" id="A0A0J7B0T2"/>
<evidence type="ECO:0000313" key="1">
    <source>
        <dbReference type="EMBL" id="KMP03397.1"/>
    </source>
</evidence>
<name>A0A0J7B0T2_COCIT</name>
<proteinExistence type="predicted"/>
<dbReference type="EMBL" id="DS028094">
    <property type="protein sequence ID" value="KMP03397.1"/>
    <property type="molecule type" value="Genomic_DNA"/>
</dbReference>
<accession>A0A0J7B0T2</accession>
<sequence>MARQHQLGAVIATFSLSQLFQAQSLGPESTGLLSHLPTSVFTNFGSSRFPARLSFACEVGLDKAPIRLDDGRTCITTSSEESPMGIKTTATLRIITEDVIKSTVDFISPSLFQ</sequence>
<dbReference type="Proteomes" id="UP000054565">
    <property type="component" value="Unassembled WGS sequence"/>
</dbReference>
<protein>
    <submittedName>
        <fullName evidence="1">Uncharacterized protein</fullName>
    </submittedName>
</protein>
<evidence type="ECO:0000313" key="2">
    <source>
        <dbReference type="Proteomes" id="UP000054565"/>
    </source>
</evidence>
<gene>
    <name evidence="1" type="ORF">CIRG_03089</name>
</gene>
<organism evidence="1 2">
    <name type="scientific">Coccidioides immitis RMSCC 2394</name>
    <dbReference type="NCBI Taxonomy" id="404692"/>
    <lineage>
        <taxon>Eukaryota</taxon>
        <taxon>Fungi</taxon>
        <taxon>Dikarya</taxon>
        <taxon>Ascomycota</taxon>
        <taxon>Pezizomycotina</taxon>
        <taxon>Eurotiomycetes</taxon>
        <taxon>Eurotiomycetidae</taxon>
        <taxon>Onygenales</taxon>
        <taxon>Onygenaceae</taxon>
        <taxon>Coccidioides</taxon>
    </lineage>
</organism>